<protein>
    <submittedName>
        <fullName evidence="2">Uncharacterized protein</fullName>
    </submittedName>
</protein>
<dbReference type="RefSeq" id="WP_369278695.1">
    <property type="nucleotide sequence ID" value="NZ_JBJVMW010000018.1"/>
</dbReference>
<name>A0ABW9ISK2_STRGJ</name>
<sequence>MDDEAARTIAVDAFMERVTGGEKRKRQGPTEAGRGEHRRLVFDFWPPHGSGDDPSSVVRVAVDPVAGDAEVLR</sequence>
<dbReference type="EMBL" id="JBJVNE010000020">
    <property type="protein sequence ID" value="MFM9651173.1"/>
    <property type="molecule type" value="Genomic_DNA"/>
</dbReference>
<reference evidence="2 3" key="1">
    <citation type="submission" date="2024-12" db="EMBL/GenBank/DDBJ databases">
        <title>Forecasting of Potato common scab and diversities of Pathogenic streptomyces spp. in china.</title>
        <authorList>
            <person name="Handique U."/>
            <person name="Wu J."/>
        </authorList>
    </citation>
    <scope>NUCLEOTIDE SEQUENCE [LARGE SCALE GENOMIC DNA]</scope>
    <source>
        <strain evidence="2 3">ZRIMU1585</strain>
    </source>
</reference>
<accession>A0ABW9ISK2</accession>
<evidence type="ECO:0000256" key="1">
    <source>
        <dbReference type="SAM" id="MobiDB-lite"/>
    </source>
</evidence>
<evidence type="ECO:0000313" key="2">
    <source>
        <dbReference type="EMBL" id="MFM9651173.1"/>
    </source>
</evidence>
<evidence type="ECO:0000313" key="3">
    <source>
        <dbReference type="Proteomes" id="UP001631993"/>
    </source>
</evidence>
<comment type="caution">
    <text evidence="2">The sequence shown here is derived from an EMBL/GenBank/DDBJ whole genome shotgun (WGS) entry which is preliminary data.</text>
</comment>
<dbReference type="Proteomes" id="UP001631993">
    <property type="component" value="Unassembled WGS sequence"/>
</dbReference>
<organism evidence="2 3">
    <name type="scientific">Streptomyces galilaeus</name>
    <dbReference type="NCBI Taxonomy" id="33899"/>
    <lineage>
        <taxon>Bacteria</taxon>
        <taxon>Bacillati</taxon>
        <taxon>Actinomycetota</taxon>
        <taxon>Actinomycetes</taxon>
        <taxon>Kitasatosporales</taxon>
        <taxon>Streptomycetaceae</taxon>
        <taxon>Streptomyces</taxon>
    </lineage>
</organism>
<proteinExistence type="predicted"/>
<gene>
    <name evidence="2" type="ORF">ACKI1S_34125</name>
</gene>
<keyword evidence="3" id="KW-1185">Reference proteome</keyword>
<feature type="region of interest" description="Disordered" evidence="1">
    <location>
        <begin position="18"/>
        <end position="37"/>
    </location>
</feature>